<dbReference type="InterPro" id="IPR001173">
    <property type="entry name" value="Glyco_trans_2-like"/>
</dbReference>
<evidence type="ECO:0000313" key="2">
    <source>
        <dbReference type="EMBL" id="MFD0931052.1"/>
    </source>
</evidence>
<keyword evidence="2" id="KW-0328">Glycosyltransferase</keyword>
<evidence type="ECO:0000313" key="3">
    <source>
        <dbReference type="Proteomes" id="UP001597049"/>
    </source>
</evidence>
<gene>
    <name evidence="2" type="ORF">ACFQ0R_00425</name>
</gene>
<dbReference type="EC" id="2.4.-.-" evidence="2"/>
<dbReference type="RefSeq" id="WP_379656394.1">
    <property type="nucleotide sequence ID" value="NZ_JBHTIV010000002.1"/>
</dbReference>
<comment type="caution">
    <text evidence="2">The sequence shown here is derived from an EMBL/GenBank/DDBJ whole genome shotgun (WGS) entry which is preliminary data.</text>
</comment>
<dbReference type="InterPro" id="IPR050834">
    <property type="entry name" value="Glycosyltransf_2"/>
</dbReference>
<dbReference type="Proteomes" id="UP001597049">
    <property type="component" value="Unassembled WGS sequence"/>
</dbReference>
<dbReference type="PANTHER" id="PTHR43685:SF2">
    <property type="entry name" value="GLYCOSYLTRANSFERASE 2-LIKE DOMAIN-CONTAINING PROTEIN"/>
    <property type="match status" value="1"/>
</dbReference>
<keyword evidence="3" id="KW-1185">Reference proteome</keyword>
<feature type="domain" description="Glycosyltransferase 2-like" evidence="1">
    <location>
        <begin position="6"/>
        <end position="171"/>
    </location>
</feature>
<sequence length="311" mass="36228">MSHFFSVVIPLFNKENYILKTLDSVLKQEYNDFEIIVINDGSSDSSLEKVKSVKDSRLKVISQKNQGVSVARNKGIFEAKGQYIALLDADDYWYPHHLKSLKQLIELFPDAGIYCDAYEIMMQNKTIRKADFNVDLGSKPQLIGDYFESSLVNPIIWTSSAAFSKDKFQEIGPFDAKLRTAQDLDFFARAALKFLVAYHPRVGMRYYKDSENNLAKSKYNEDRLYFISKFEDLEKDNLSLKKYLDVFRYALVVRCKMDGSELWKTVVNDIDRINLTQKQVFLMKLSPNVLRFFKKIQLLLIKKNIYLTAFR</sequence>
<evidence type="ECO:0000259" key="1">
    <source>
        <dbReference type="Pfam" id="PF00535"/>
    </source>
</evidence>
<keyword evidence="2" id="KW-0808">Transferase</keyword>
<dbReference type="EMBL" id="JBHTIV010000002">
    <property type="protein sequence ID" value="MFD0931052.1"/>
    <property type="molecule type" value="Genomic_DNA"/>
</dbReference>
<dbReference type="PANTHER" id="PTHR43685">
    <property type="entry name" value="GLYCOSYLTRANSFERASE"/>
    <property type="match status" value="1"/>
</dbReference>
<dbReference type="InterPro" id="IPR029044">
    <property type="entry name" value="Nucleotide-diphossugar_trans"/>
</dbReference>
<accession>A0ABW3GKC9</accession>
<dbReference type="Gene3D" id="3.90.550.10">
    <property type="entry name" value="Spore Coat Polysaccharide Biosynthesis Protein SpsA, Chain A"/>
    <property type="match status" value="1"/>
</dbReference>
<name>A0ABW3GKC9_9FLAO</name>
<proteinExistence type="predicted"/>
<dbReference type="GO" id="GO:0016757">
    <property type="term" value="F:glycosyltransferase activity"/>
    <property type="evidence" value="ECO:0007669"/>
    <property type="project" value="UniProtKB-KW"/>
</dbReference>
<organism evidence="2 3">
    <name type="scientific">Psychroflexus salinarum</name>
    <dbReference type="NCBI Taxonomy" id="546024"/>
    <lineage>
        <taxon>Bacteria</taxon>
        <taxon>Pseudomonadati</taxon>
        <taxon>Bacteroidota</taxon>
        <taxon>Flavobacteriia</taxon>
        <taxon>Flavobacteriales</taxon>
        <taxon>Flavobacteriaceae</taxon>
        <taxon>Psychroflexus</taxon>
    </lineage>
</organism>
<dbReference type="SUPFAM" id="SSF53448">
    <property type="entry name" value="Nucleotide-diphospho-sugar transferases"/>
    <property type="match status" value="1"/>
</dbReference>
<dbReference type="Pfam" id="PF00535">
    <property type="entry name" value="Glycos_transf_2"/>
    <property type="match status" value="1"/>
</dbReference>
<protein>
    <submittedName>
        <fullName evidence="2">Glycosyltransferase</fullName>
        <ecNumber evidence="2">2.4.-.-</ecNumber>
    </submittedName>
</protein>
<reference evidence="3" key="1">
    <citation type="journal article" date="2019" name="Int. J. Syst. Evol. Microbiol.">
        <title>The Global Catalogue of Microorganisms (GCM) 10K type strain sequencing project: providing services to taxonomists for standard genome sequencing and annotation.</title>
        <authorList>
            <consortium name="The Broad Institute Genomics Platform"/>
            <consortium name="The Broad Institute Genome Sequencing Center for Infectious Disease"/>
            <person name="Wu L."/>
            <person name="Ma J."/>
        </authorList>
    </citation>
    <scope>NUCLEOTIDE SEQUENCE [LARGE SCALE GENOMIC DNA]</scope>
    <source>
        <strain evidence="3">CCUG 56752</strain>
    </source>
</reference>